<dbReference type="Pfam" id="PF00892">
    <property type="entry name" value="EamA"/>
    <property type="match status" value="2"/>
</dbReference>
<organism evidence="8 9">
    <name type="scientific">Panicum virgatum</name>
    <name type="common">Blackwell switchgrass</name>
    <dbReference type="NCBI Taxonomy" id="38727"/>
    <lineage>
        <taxon>Eukaryota</taxon>
        <taxon>Viridiplantae</taxon>
        <taxon>Streptophyta</taxon>
        <taxon>Embryophyta</taxon>
        <taxon>Tracheophyta</taxon>
        <taxon>Spermatophyta</taxon>
        <taxon>Magnoliopsida</taxon>
        <taxon>Liliopsida</taxon>
        <taxon>Poales</taxon>
        <taxon>Poaceae</taxon>
        <taxon>PACMAD clade</taxon>
        <taxon>Panicoideae</taxon>
        <taxon>Panicodae</taxon>
        <taxon>Paniceae</taxon>
        <taxon>Panicinae</taxon>
        <taxon>Panicum</taxon>
        <taxon>Panicum sect. Hiantes</taxon>
    </lineage>
</organism>
<dbReference type="InterPro" id="IPR000620">
    <property type="entry name" value="EamA_dom"/>
</dbReference>
<feature type="transmembrane region" description="Helical" evidence="6">
    <location>
        <begin position="273"/>
        <end position="294"/>
    </location>
</feature>
<evidence type="ECO:0000256" key="1">
    <source>
        <dbReference type="ARBA" id="ARBA00004141"/>
    </source>
</evidence>
<feature type="transmembrane region" description="Helical" evidence="6">
    <location>
        <begin position="300"/>
        <end position="319"/>
    </location>
</feature>
<name>A0A8T0UTR1_PANVG</name>
<evidence type="ECO:0000256" key="5">
    <source>
        <dbReference type="ARBA" id="ARBA00023136"/>
    </source>
</evidence>
<keyword evidence="3 6" id="KW-0812">Transmembrane</keyword>
<proteinExistence type="inferred from homology"/>
<feature type="transmembrane region" description="Helical" evidence="6">
    <location>
        <begin position="240"/>
        <end position="261"/>
    </location>
</feature>
<sequence>MPQQGGGRLVVEDVVIVGGLLLVQCVLAGYVVFVDQLMSLGAHPLAVIAVAGAAFAAFFLPLAVALERKRWPSKVSWTLVAQLVLIALGGTTVFQELMLLGIKKTTPAVASAMPNLSPGLIFVIAACFRLEKFDKGCKYTQAKMFGTLVCLVGAIAMSLLQQTSPSSPAAAGGGWILGCSYLVGAVVVLSLVTVLQAATLGGGFPAPLTMCCVTSAMGAAFTAALQVVVEGKLDMGSPKIDATLVAGIAILGGVLSGACIAFQTWCLGKKGPLFVSVFGPVQTVCSAILSAAILRQTLSRGSLAGILLMFTGLYLVLWAKRNEYETLPPHPQQQHAHAGDLEKAPLLS</sequence>
<dbReference type="SUPFAM" id="SSF103481">
    <property type="entry name" value="Multidrug resistance efflux transporter EmrE"/>
    <property type="match status" value="2"/>
</dbReference>
<comment type="similarity">
    <text evidence="2 6">Belongs to the drug/metabolite transporter (DMT) superfamily. Plant drug/metabolite exporter (P-DME) (TC 2.A.7.4) family.</text>
</comment>
<feature type="domain" description="EamA" evidence="7">
    <location>
        <begin position="177"/>
        <end position="317"/>
    </location>
</feature>
<feature type="transmembrane region" description="Helical" evidence="6">
    <location>
        <begin position="9"/>
        <end position="33"/>
    </location>
</feature>
<feature type="transmembrane region" description="Helical" evidence="6">
    <location>
        <begin position="108"/>
        <end position="130"/>
    </location>
</feature>
<dbReference type="InterPro" id="IPR030184">
    <property type="entry name" value="WAT1-related"/>
</dbReference>
<comment type="subcellular location">
    <subcellularLocation>
        <location evidence="1 6">Membrane</location>
        <topology evidence="1 6">Multi-pass membrane protein</topology>
    </subcellularLocation>
</comment>
<dbReference type="GO" id="GO:0016020">
    <property type="term" value="C:membrane"/>
    <property type="evidence" value="ECO:0007669"/>
    <property type="project" value="UniProtKB-SubCell"/>
</dbReference>
<dbReference type="PANTHER" id="PTHR31218">
    <property type="entry name" value="WAT1-RELATED PROTEIN"/>
    <property type="match status" value="1"/>
</dbReference>
<dbReference type="AlphaFoldDB" id="A0A8T0UTR1"/>
<keyword evidence="9" id="KW-1185">Reference proteome</keyword>
<feature type="transmembrane region" description="Helical" evidence="6">
    <location>
        <begin position="142"/>
        <end position="160"/>
    </location>
</feature>
<protein>
    <recommendedName>
        <fullName evidence="6">WAT1-related protein</fullName>
    </recommendedName>
</protein>
<gene>
    <name evidence="8" type="ORF">PVAP13_3KG108900</name>
</gene>
<feature type="transmembrane region" description="Helical" evidence="6">
    <location>
        <begin position="45"/>
        <end position="66"/>
    </location>
</feature>
<dbReference type="InterPro" id="IPR037185">
    <property type="entry name" value="EmrE-like"/>
</dbReference>
<feature type="domain" description="EamA" evidence="7">
    <location>
        <begin position="21"/>
        <end position="158"/>
    </location>
</feature>
<evidence type="ECO:0000256" key="2">
    <source>
        <dbReference type="ARBA" id="ARBA00007635"/>
    </source>
</evidence>
<feature type="transmembrane region" description="Helical" evidence="6">
    <location>
        <begin position="78"/>
        <end position="102"/>
    </location>
</feature>
<feature type="transmembrane region" description="Helical" evidence="6">
    <location>
        <begin position="172"/>
        <end position="195"/>
    </location>
</feature>
<evidence type="ECO:0000256" key="3">
    <source>
        <dbReference type="ARBA" id="ARBA00022692"/>
    </source>
</evidence>
<dbReference type="GO" id="GO:0022857">
    <property type="term" value="F:transmembrane transporter activity"/>
    <property type="evidence" value="ECO:0007669"/>
    <property type="project" value="InterPro"/>
</dbReference>
<dbReference type="Proteomes" id="UP000823388">
    <property type="component" value="Chromosome 3K"/>
</dbReference>
<evidence type="ECO:0000313" key="9">
    <source>
        <dbReference type="Proteomes" id="UP000823388"/>
    </source>
</evidence>
<feature type="transmembrane region" description="Helical" evidence="6">
    <location>
        <begin position="207"/>
        <end position="228"/>
    </location>
</feature>
<keyword evidence="4 6" id="KW-1133">Transmembrane helix</keyword>
<dbReference type="OrthoDB" id="642067at2759"/>
<evidence type="ECO:0000259" key="7">
    <source>
        <dbReference type="Pfam" id="PF00892"/>
    </source>
</evidence>
<keyword evidence="5 6" id="KW-0472">Membrane</keyword>
<evidence type="ECO:0000313" key="8">
    <source>
        <dbReference type="EMBL" id="KAG2624163.1"/>
    </source>
</evidence>
<dbReference type="EMBL" id="CM029041">
    <property type="protein sequence ID" value="KAG2624163.1"/>
    <property type="molecule type" value="Genomic_DNA"/>
</dbReference>
<comment type="caution">
    <text evidence="8">The sequence shown here is derived from an EMBL/GenBank/DDBJ whole genome shotgun (WGS) entry which is preliminary data.</text>
</comment>
<evidence type="ECO:0000256" key="4">
    <source>
        <dbReference type="ARBA" id="ARBA00022989"/>
    </source>
</evidence>
<reference evidence="8" key="1">
    <citation type="submission" date="2020-05" db="EMBL/GenBank/DDBJ databases">
        <title>WGS assembly of Panicum virgatum.</title>
        <authorList>
            <person name="Lovell J.T."/>
            <person name="Jenkins J."/>
            <person name="Shu S."/>
            <person name="Juenger T.E."/>
            <person name="Schmutz J."/>
        </authorList>
    </citation>
    <scope>NUCLEOTIDE SEQUENCE</scope>
    <source>
        <strain evidence="8">AP13</strain>
    </source>
</reference>
<evidence type="ECO:0000256" key="6">
    <source>
        <dbReference type="RuleBase" id="RU363077"/>
    </source>
</evidence>
<accession>A0A8T0UTR1</accession>